<dbReference type="InterPro" id="IPR036259">
    <property type="entry name" value="MFS_trans_sf"/>
</dbReference>
<feature type="domain" description="Major facilitator superfamily (MFS) profile" evidence="8">
    <location>
        <begin position="24"/>
        <end position="482"/>
    </location>
</feature>
<evidence type="ECO:0000256" key="3">
    <source>
        <dbReference type="ARBA" id="ARBA00022692"/>
    </source>
</evidence>
<keyword evidence="4 7" id="KW-1133">Transmembrane helix</keyword>
<accession>A0A5N6EH84</accession>
<gene>
    <name evidence="9" type="ORF">BDV33DRAFT_206877</name>
</gene>
<evidence type="ECO:0000256" key="1">
    <source>
        <dbReference type="ARBA" id="ARBA00004141"/>
    </source>
</evidence>
<evidence type="ECO:0000313" key="10">
    <source>
        <dbReference type="Proteomes" id="UP000326799"/>
    </source>
</evidence>
<dbReference type="Proteomes" id="UP000326799">
    <property type="component" value="Unassembled WGS sequence"/>
</dbReference>
<evidence type="ECO:0000256" key="6">
    <source>
        <dbReference type="SAM" id="MobiDB-lite"/>
    </source>
</evidence>
<sequence length="598" mass="64119">MASQSAIVSFTPEEPITRVTFKTVICLIAINVVYLAQLSSVIGAGFLAQPMAQVVGGTEKTVWYASCITIMTVALNPPISQAADYWGRKPPLIALSLVGVIGCIIISRAQTSRTIIAGFAILGFNFGCQSVILAVLSEILPRGYRPIGQASASVASSLGGFIGLLMGGGLLKDGNLLNYRIFWYIEAGLYAIAALGCLIGYNPPPRELQASLSMSEKLSRLDWVGYLIMAPGLAVFSMALSWSNNPYTWGSPNILGPFIVGVVAMVLFIVYEWRFKKDGMLHHDLWHNRNFAVSLLVIFVEGLSFFAANSYFAYEVMVMYDVNILIAGANFAIMFFAGLVFSPVFGLWSSKRKTMRPQLVLGGAFLLLFFILLATVKIDTPRYAFWIFPILSGIALVSIVPLTMVSAQLTASPELITLASALMTTVRSLGGAIGLAINNAVLNDTLNKELPKEVGTAVLSLGLPSSSLPALISALAAQNENAAASISGVTPAIADAAVAAMKRAYLASFRNAWIVSAAFCSTLVIGEFLSKCRYWNVFLPASAACFIKEQKADFDTRIDAPVDTGLDNAQNLPGDMEKSVENSGPKGTSVQHEENVPL</sequence>
<reference evidence="9 10" key="1">
    <citation type="submission" date="2019-04" db="EMBL/GenBank/DDBJ databases">
        <title>Fungal friends and foes A comparative genomics study of 23 Aspergillus species from section Flavi.</title>
        <authorList>
            <consortium name="DOE Joint Genome Institute"/>
            <person name="Kjaerbolling I."/>
            <person name="Vesth T.C."/>
            <person name="Frisvad J.C."/>
            <person name="Nybo J.L."/>
            <person name="Theobald S."/>
            <person name="Kildgaard S."/>
            <person name="Petersen T.I."/>
            <person name="Kuo A."/>
            <person name="Sato A."/>
            <person name="Lyhne E.K."/>
            <person name="Kogle M.E."/>
            <person name="Wiebenga A."/>
            <person name="Kun R.S."/>
            <person name="Lubbers R.J."/>
            <person name="Makela M.R."/>
            <person name="Barry K."/>
            <person name="Chovatia M."/>
            <person name="Clum A."/>
            <person name="Daum C."/>
            <person name="Haridas S."/>
            <person name="He G."/>
            <person name="LaButti K."/>
            <person name="Lipzen A."/>
            <person name="Mondo S."/>
            <person name="Pangilinan J."/>
            <person name="Riley R."/>
            <person name="Salamov A."/>
            <person name="Simmons B.A."/>
            <person name="Magnuson J.K."/>
            <person name="Henrissat B."/>
            <person name="Mortensen U.H."/>
            <person name="Larsen T.O."/>
            <person name="De vries R.P."/>
            <person name="Grigoriev I.V."/>
            <person name="Machida M."/>
            <person name="Baker S.E."/>
            <person name="Andersen M.R."/>
        </authorList>
    </citation>
    <scope>NUCLEOTIDE SEQUENCE [LARGE SCALE GENOMIC DNA]</scope>
    <source>
        <strain evidence="9 10">CBS 126849</strain>
    </source>
</reference>
<keyword evidence="5 7" id="KW-0472">Membrane</keyword>
<dbReference type="GO" id="GO:0005886">
    <property type="term" value="C:plasma membrane"/>
    <property type="evidence" value="ECO:0007669"/>
    <property type="project" value="TreeGrafter"/>
</dbReference>
<evidence type="ECO:0000256" key="7">
    <source>
        <dbReference type="SAM" id="Phobius"/>
    </source>
</evidence>
<feature type="transmembrane region" description="Helical" evidence="7">
    <location>
        <begin position="181"/>
        <end position="202"/>
    </location>
</feature>
<dbReference type="PANTHER" id="PTHR23501:SF195">
    <property type="entry name" value="PEP5"/>
    <property type="match status" value="1"/>
</dbReference>
<dbReference type="EMBL" id="ML733471">
    <property type="protein sequence ID" value="KAB8216982.1"/>
    <property type="molecule type" value="Genomic_DNA"/>
</dbReference>
<dbReference type="Gene3D" id="1.20.1250.20">
    <property type="entry name" value="MFS general substrate transporter like domains"/>
    <property type="match status" value="2"/>
</dbReference>
<protein>
    <submittedName>
        <fullName evidence="9">Major facilitator superfamily domain-containing protein</fullName>
    </submittedName>
</protein>
<feature type="transmembrane region" description="Helical" evidence="7">
    <location>
        <begin position="324"/>
        <end position="347"/>
    </location>
</feature>
<feature type="transmembrane region" description="Helical" evidence="7">
    <location>
        <begin position="415"/>
        <end position="437"/>
    </location>
</feature>
<dbReference type="SUPFAM" id="SSF103473">
    <property type="entry name" value="MFS general substrate transporter"/>
    <property type="match status" value="1"/>
</dbReference>
<comment type="subcellular location">
    <subcellularLocation>
        <location evidence="1">Membrane</location>
        <topology evidence="1">Multi-pass membrane protein</topology>
    </subcellularLocation>
</comment>
<feature type="region of interest" description="Disordered" evidence="6">
    <location>
        <begin position="565"/>
        <end position="598"/>
    </location>
</feature>
<feature type="transmembrane region" description="Helical" evidence="7">
    <location>
        <begin position="511"/>
        <end position="529"/>
    </location>
</feature>
<dbReference type="InterPro" id="IPR010573">
    <property type="entry name" value="MFS_Str1/Tri12-like"/>
</dbReference>
<feature type="transmembrane region" description="Helical" evidence="7">
    <location>
        <begin position="115"/>
        <end position="136"/>
    </location>
</feature>
<evidence type="ECO:0000256" key="5">
    <source>
        <dbReference type="ARBA" id="ARBA00023136"/>
    </source>
</evidence>
<evidence type="ECO:0000313" key="9">
    <source>
        <dbReference type="EMBL" id="KAB8216982.1"/>
    </source>
</evidence>
<evidence type="ECO:0000259" key="8">
    <source>
        <dbReference type="PROSITE" id="PS50850"/>
    </source>
</evidence>
<feature type="transmembrane region" description="Helical" evidence="7">
    <location>
        <begin position="24"/>
        <end position="49"/>
    </location>
</feature>
<feature type="transmembrane region" description="Helical" evidence="7">
    <location>
        <begin position="148"/>
        <end position="169"/>
    </location>
</feature>
<feature type="transmembrane region" description="Helical" evidence="7">
    <location>
        <begin position="254"/>
        <end position="271"/>
    </location>
</feature>
<dbReference type="Pfam" id="PF06609">
    <property type="entry name" value="TRI12"/>
    <property type="match status" value="1"/>
</dbReference>
<evidence type="ECO:0000256" key="2">
    <source>
        <dbReference type="ARBA" id="ARBA00022448"/>
    </source>
</evidence>
<dbReference type="PROSITE" id="PS00216">
    <property type="entry name" value="SUGAR_TRANSPORT_1"/>
    <property type="match status" value="1"/>
</dbReference>
<dbReference type="AlphaFoldDB" id="A0A5N6EH84"/>
<dbReference type="GO" id="GO:0022857">
    <property type="term" value="F:transmembrane transporter activity"/>
    <property type="evidence" value="ECO:0007669"/>
    <property type="project" value="InterPro"/>
</dbReference>
<dbReference type="InterPro" id="IPR020846">
    <property type="entry name" value="MFS_dom"/>
</dbReference>
<dbReference type="PROSITE" id="PS50850">
    <property type="entry name" value="MFS"/>
    <property type="match status" value="1"/>
</dbReference>
<dbReference type="InterPro" id="IPR005829">
    <property type="entry name" value="Sugar_transporter_CS"/>
</dbReference>
<keyword evidence="10" id="KW-1185">Reference proteome</keyword>
<keyword evidence="3 7" id="KW-0812">Transmembrane</keyword>
<keyword evidence="2" id="KW-0813">Transport</keyword>
<feature type="compositionally biased region" description="Polar residues" evidence="6">
    <location>
        <begin position="581"/>
        <end position="590"/>
    </location>
</feature>
<dbReference type="PANTHER" id="PTHR23501">
    <property type="entry name" value="MAJOR FACILITATOR SUPERFAMILY"/>
    <property type="match status" value="1"/>
</dbReference>
<evidence type="ECO:0000256" key="4">
    <source>
        <dbReference type="ARBA" id="ARBA00022989"/>
    </source>
</evidence>
<organism evidence="9 10">
    <name type="scientific">Aspergillus novoparasiticus</name>
    <dbReference type="NCBI Taxonomy" id="986946"/>
    <lineage>
        <taxon>Eukaryota</taxon>
        <taxon>Fungi</taxon>
        <taxon>Dikarya</taxon>
        <taxon>Ascomycota</taxon>
        <taxon>Pezizomycotina</taxon>
        <taxon>Eurotiomycetes</taxon>
        <taxon>Eurotiomycetidae</taxon>
        <taxon>Eurotiales</taxon>
        <taxon>Aspergillaceae</taxon>
        <taxon>Aspergillus</taxon>
        <taxon>Aspergillus subgen. Circumdati</taxon>
    </lineage>
</organism>
<proteinExistence type="predicted"/>
<feature type="transmembrane region" description="Helical" evidence="7">
    <location>
        <begin position="223"/>
        <end position="242"/>
    </location>
</feature>
<feature type="transmembrane region" description="Helical" evidence="7">
    <location>
        <begin position="291"/>
        <end position="312"/>
    </location>
</feature>
<name>A0A5N6EH84_9EURO</name>
<feature type="transmembrane region" description="Helical" evidence="7">
    <location>
        <begin position="384"/>
        <end position="403"/>
    </location>
</feature>
<feature type="transmembrane region" description="Helical" evidence="7">
    <location>
        <begin position="359"/>
        <end position="378"/>
    </location>
</feature>
<feature type="transmembrane region" description="Helical" evidence="7">
    <location>
        <begin position="91"/>
        <end position="109"/>
    </location>
</feature>